<dbReference type="AlphaFoldDB" id="A0A3N4M293"/>
<dbReference type="GO" id="GO:0005525">
    <property type="term" value="F:GTP binding"/>
    <property type="evidence" value="ECO:0007669"/>
    <property type="project" value="InterPro"/>
</dbReference>
<dbReference type="InParanoid" id="A0A3N4M293"/>
<name>A0A3N4M293_9PEZI</name>
<proteinExistence type="predicted"/>
<dbReference type="Proteomes" id="UP000267821">
    <property type="component" value="Unassembled WGS sequence"/>
</dbReference>
<dbReference type="GO" id="GO:0003746">
    <property type="term" value="F:translation elongation factor activity"/>
    <property type="evidence" value="ECO:0007669"/>
    <property type="project" value="TreeGrafter"/>
</dbReference>
<accession>A0A3N4M293</accession>
<dbReference type="Gene3D" id="3.40.50.300">
    <property type="entry name" value="P-loop containing nucleotide triphosphate hydrolases"/>
    <property type="match status" value="1"/>
</dbReference>
<dbReference type="InterPro" id="IPR027417">
    <property type="entry name" value="P-loop_NTPase"/>
</dbReference>
<feature type="region of interest" description="Disordered" evidence="1">
    <location>
        <begin position="710"/>
        <end position="741"/>
    </location>
</feature>
<evidence type="ECO:0000259" key="2">
    <source>
        <dbReference type="Pfam" id="PF00009"/>
    </source>
</evidence>
<protein>
    <recommendedName>
        <fullName evidence="2">Tr-type G domain-containing protein</fullName>
    </recommendedName>
</protein>
<reference evidence="3 4" key="1">
    <citation type="journal article" date="2018" name="Nat. Ecol. Evol.">
        <title>Pezizomycetes genomes reveal the molecular basis of ectomycorrhizal truffle lifestyle.</title>
        <authorList>
            <person name="Murat C."/>
            <person name="Payen T."/>
            <person name="Noel B."/>
            <person name="Kuo A."/>
            <person name="Morin E."/>
            <person name="Chen J."/>
            <person name="Kohler A."/>
            <person name="Krizsan K."/>
            <person name="Balestrini R."/>
            <person name="Da Silva C."/>
            <person name="Montanini B."/>
            <person name="Hainaut M."/>
            <person name="Levati E."/>
            <person name="Barry K.W."/>
            <person name="Belfiori B."/>
            <person name="Cichocki N."/>
            <person name="Clum A."/>
            <person name="Dockter R.B."/>
            <person name="Fauchery L."/>
            <person name="Guy J."/>
            <person name="Iotti M."/>
            <person name="Le Tacon F."/>
            <person name="Lindquist E.A."/>
            <person name="Lipzen A."/>
            <person name="Malagnac F."/>
            <person name="Mello A."/>
            <person name="Molinier V."/>
            <person name="Miyauchi S."/>
            <person name="Poulain J."/>
            <person name="Riccioni C."/>
            <person name="Rubini A."/>
            <person name="Sitrit Y."/>
            <person name="Splivallo R."/>
            <person name="Traeger S."/>
            <person name="Wang M."/>
            <person name="Zifcakova L."/>
            <person name="Wipf D."/>
            <person name="Zambonelli A."/>
            <person name="Paolocci F."/>
            <person name="Nowrousian M."/>
            <person name="Ottonello S."/>
            <person name="Baldrian P."/>
            <person name="Spatafora J.W."/>
            <person name="Henrissat B."/>
            <person name="Nagy L.G."/>
            <person name="Aury J.M."/>
            <person name="Wincker P."/>
            <person name="Grigoriev I.V."/>
            <person name="Bonfante P."/>
            <person name="Martin F.M."/>
        </authorList>
    </citation>
    <scope>NUCLEOTIDE SEQUENCE [LARGE SCALE GENOMIC DNA]</scope>
    <source>
        <strain evidence="3 4">ATCC MYA-4762</strain>
    </source>
</reference>
<dbReference type="OrthoDB" id="5342685at2759"/>
<feature type="region of interest" description="Disordered" evidence="1">
    <location>
        <begin position="187"/>
        <end position="210"/>
    </location>
</feature>
<dbReference type="InterPro" id="IPR000795">
    <property type="entry name" value="T_Tr_GTP-bd_dom"/>
</dbReference>
<evidence type="ECO:0000256" key="1">
    <source>
        <dbReference type="SAM" id="MobiDB-lite"/>
    </source>
</evidence>
<dbReference type="Pfam" id="PF00009">
    <property type="entry name" value="GTP_EFTU"/>
    <property type="match status" value="1"/>
</dbReference>
<feature type="region of interest" description="Disordered" evidence="1">
    <location>
        <begin position="1"/>
        <end position="63"/>
    </location>
</feature>
<sequence>MAHIFSFDPSPPHPASPWENKGDDSERMNIQGRKKTPPSRNIASNNKTHGNAETHKSVKGLVGTKGLISEPQVGSTEYKLHLLKEGKSSIRLEQLTTQMLWRLQQSNPNFSNAPGGGSNKPHHIRDSLQDSQGALYELGVCDDGTLVGLLEEELEQSLDTLRLMASKLGCAVWVLRKVQVGVINPEDAARNSSDNYPSGEWDDREDMGRRRGSKTGALWVAEAFVKPIISKEDEEMGANNSSSGPALEGSFVVKEDIIPSATEQLKISLTGTTTSGKSTLLGTLTSSQADNGRGKSRLGLFRHRHELVSGVTSSVAQEILGYKPYSVWHNRGGEVINYSYGNISSWTDVHTAISNMAAVPDTDRNGRVVLLSDTAGHPRYRRTTIRSLVGWAPHYALLLIPGDEPELSDASKRHLQLVLKLGLRLVILITKLDIARRDCLRVILQQVLRSLRDAGRDPQTINSPERHFSSWSDQEEKGVRKVVNKIDILDGDCPGAGRKVVPIVFTSSCNGQGLGTIHALLRGLPIPKEDTRERTLETICGPDLVPVEGSSLEEVMEGLGQVKIMDKRANKALVEDKAIHNRLTEEEHYTQPIETLFHIEEVYALPSTYTFFPEMTTGGPTPPKAPEGAIISGHLRYGRVSVGDELVVGPFSTRPTELNLGSCGVGMTRSVSTGSLPYKQKGPTELCPGHSSCLSASSVGSLGKRGWLSDEDGTGVSSGDEPHHDRKLRRPRSALAKGDARKKMSGGVVNVEVVQQKQQAEEWRVARVVSVRRLRLPVGTLFEGEVGTVGLVCLRTYQPPATNFGNTFEANTPEIKVETTVEKDSDEDSSEDGGVSLLGVDWATENGFKADGEDVQPISMNEKDTINAAVQNPATGTPSGTLKAVSFAAPMTLIGNMDSGDGVSNPSNDDTQPPEFRLRKGMVVLNQSVPAWAKGKVEWPKAYGGFITEFTGGDDGDEGGVTATSLAIGTHVIVYCASIRAAARVVETPAGFSTSVEDDTHGLEIAKERKKAKSPQDEVDVFGFEDVGADAENDGGNEEAKKVVIAFEFLGGNEWVEVGAKVLVMSGQGAGWGLDGVVGRVVRVGV</sequence>
<dbReference type="SUPFAM" id="SSF52540">
    <property type="entry name" value="P-loop containing nucleoside triphosphate hydrolases"/>
    <property type="match status" value="1"/>
</dbReference>
<dbReference type="InterPro" id="IPR050055">
    <property type="entry name" value="EF-Tu_GTPase"/>
</dbReference>
<gene>
    <name evidence="3" type="ORF">L211DRAFT_845159</name>
</gene>
<dbReference type="GO" id="GO:0003924">
    <property type="term" value="F:GTPase activity"/>
    <property type="evidence" value="ECO:0007669"/>
    <property type="project" value="InterPro"/>
</dbReference>
<dbReference type="PANTHER" id="PTHR43721:SF30">
    <property type="entry name" value="TR-TYPE G DOMAIN-CONTAINING PROTEIN"/>
    <property type="match status" value="1"/>
</dbReference>
<evidence type="ECO:0000313" key="4">
    <source>
        <dbReference type="Proteomes" id="UP000267821"/>
    </source>
</evidence>
<dbReference type="EMBL" id="ML121528">
    <property type="protein sequence ID" value="RPB29147.1"/>
    <property type="molecule type" value="Genomic_DNA"/>
</dbReference>
<evidence type="ECO:0000313" key="3">
    <source>
        <dbReference type="EMBL" id="RPB29147.1"/>
    </source>
</evidence>
<feature type="domain" description="Tr-type G" evidence="2">
    <location>
        <begin position="266"/>
        <end position="517"/>
    </location>
</feature>
<keyword evidence="4" id="KW-1185">Reference proteome</keyword>
<dbReference type="PANTHER" id="PTHR43721">
    <property type="entry name" value="ELONGATION FACTOR TU-RELATED"/>
    <property type="match status" value="1"/>
</dbReference>
<organism evidence="3 4">
    <name type="scientific">Terfezia boudieri ATCC MYA-4762</name>
    <dbReference type="NCBI Taxonomy" id="1051890"/>
    <lineage>
        <taxon>Eukaryota</taxon>
        <taxon>Fungi</taxon>
        <taxon>Dikarya</taxon>
        <taxon>Ascomycota</taxon>
        <taxon>Pezizomycotina</taxon>
        <taxon>Pezizomycetes</taxon>
        <taxon>Pezizales</taxon>
        <taxon>Pezizaceae</taxon>
        <taxon>Terfezia</taxon>
    </lineage>
</organism>
<dbReference type="STRING" id="1051890.A0A3N4M293"/>
<feature type="compositionally biased region" description="Polar residues" evidence="1">
    <location>
        <begin position="38"/>
        <end position="49"/>
    </location>
</feature>